<dbReference type="Gene3D" id="2.60.40.420">
    <property type="entry name" value="Cupredoxins - blue copper proteins"/>
    <property type="match status" value="2"/>
</dbReference>
<feature type="binding site" description="type 1 copper site" evidence="12">
    <location>
        <position position="326"/>
    </location>
    <ligand>
        <name>Cu cation</name>
        <dbReference type="ChEBI" id="CHEBI:23378"/>
        <label>1</label>
    </ligand>
</feature>
<feature type="binding site" description="type 1 copper site" evidence="12">
    <location>
        <position position="180"/>
    </location>
    <ligand>
        <name>Cu cation</name>
        <dbReference type="ChEBI" id="CHEBI:23378"/>
        <label>1</label>
    </ligand>
</feature>
<feature type="binding site" description="type 1 copper site" evidence="12">
    <location>
        <position position="175"/>
    </location>
    <ligand>
        <name>Cu cation</name>
        <dbReference type="ChEBI" id="CHEBI:23378"/>
        <label>1</label>
    </ligand>
</feature>
<evidence type="ECO:0000313" key="18">
    <source>
        <dbReference type="Proteomes" id="UP000602050"/>
    </source>
</evidence>
<evidence type="ECO:0000256" key="11">
    <source>
        <dbReference type="ARBA" id="ARBA00049340"/>
    </source>
</evidence>
<keyword evidence="9" id="KW-0560">Oxidoreductase</keyword>
<accession>A0A8J3EJC2</accession>
<evidence type="ECO:0000259" key="15">
    <source>
        <dbReference type="Pfam" id="PF07731"/>
    </source>
</evidence>
<evidence type="ECO:0000259" key="16">
    <source>
        <dbReference type="Pfam" id="PF07732"/>
    </source>
</evidence>
<dbReference type="InterPro" id="IPR001287">
    <property type="entry name" value="NO2-reductase_Cu"/>
</dbReference>
<feature type="domain" description="Plastocyanin-like" evidence="16">
    <location>
        <begin position="84"/>
        <end position="190"/>
    </location>
</feature>
<feature type="domain" description="Plastocyanin-like" evidence="15">
    <location>
        <begin position="234"/>
        <end position="342"/>
    </location>
</feature>
<dbReference type="CDD" id="cd11020">
    <property type="entry name" value="CuRO_1_CuNIR"/>
    <property type="match status" value="1"/>
</dbReference>
<keyword evidence="8" id="KW-0677">Repeat</keyword>
<feature type="signal peptide" evidence="14">
    <location>
        <begin position="1"/>
        <end position="20"/>
    </location>
</feature>
<evidence type="ECO:0000256" key="7">
    <source>
        <dbReference type="ARBA" id="ARBA00022723"/>
    </source>
</evidence>
<feature type="compositionally biased region" description="Basic and acidic residues" evidence="13">
    <location>
        <begin position="29"/>
        <end position="47"/>
    </location>
</feature>
<evidence type="ECO:0000256" key="4">
    <source>
        <dbReference type="ARBA" id="ARBA00011233"/>
    </source>
</evidence>
<dbReference type="PRINTS" id="PR00695">
    <property type="entry name" value="CUNO2RDTASE"/>
</dbReference>
<comment type="subunit">
    <text evidence="4">Homotrimer.</text>
</comment>
<dbReference type="PANTHER" id="PTHR11709:SF394">
    <property type="entry name" value="FI03373P-RELATED"/>
    <property type="match status" value="1"/>
</dbReference>
<evidence type="ECO:0000256" key="8">
    <source>
        <dbReference type="ARBA" id="ARBA00022737"/>
    </source>
</evidence>
<dbReference type="Pfam" id="PF07731">
    <property type="entry name" value="Cu-oxidase_2"/>
    <property type="match status" value="1"/>
</dbReference>
<feature type="binding site" description="type 1 copper site" evidence="12">
    <location>
        <position position="167"/>
    </location>
    <ligand>
        <name>Cu cation</name>
        <dbReference type="ChEBI" id="CHEBI:23378"/>
        <label>1</label>
    </ligand>
</feature>
<comment type="similarity">
    <text evidence="3">Belongs to the multicopper oxidase family.</text>
</comment>
<keyword evidence="18" id="KW-1185">Reference proteome</keyword>
<dbReference type="SUPFAM" id="SSF49503">
    <property type="entry name" value="Cupredoxins"/>
    <property type="match status" value="2"/>
</dbReference>
<feature type="region of interest" description="Disordered" evidence="13">
    <location>
        <begin position="28"/>
        <end position="47"/>
    </location>
</feature>
<feature type="binding site" description="type 1 copper site" evidence="12">
    <location>
        <position position="166"/>
    </location>
    <ligand>
        <name>Cu cation</name>
        <dbReference type="ChEBI" id="CHEBI:23378"/>
        <label>1</label>
    </ligand>
</feature>
<proteinExistence type="inferred from homology"/>
<evidence type="ECO:0000256" key="9">
    <source>
        <dbReference type="ARBA" id="ARBA00023002"/>
    </source>
</evidence>
<gene>
    <name evidence="17" type="ORF">GCM10010978_05160</name>
</gene>
<reference evidence="17" key="1">
    <citation type="journal article" date="2014" name="Int. J. Syst. Evol. Microbiol.">
        <title>Complete genome sequence of Corynebacterium casei LMG S-19264T (=DSM 44701T), isolated from a smear-ripened cheese.</title>
        <authorList>
            <consortium name="US DOE Joint Genome Institute (JGI-PGF)"/>
            <person name="Walter F."/>
            <person name="Albersmeier A."/>
            <person name="Kalinowski J."/>
            <person name="Ruckert C."/>
        </authorList>
    </citation>
    <scope>NUCLEOTIDE SEQUENCE</scope>
    <source>
        <strain evidence="17">CGMCC 1.12360</strain>
    </source>
</reference>
<dbReference type="GO" id="GO:0005507">
    <property type="term" value="F:copper ion binding"/>
    <property type="evidence" value="ECO:0007669"/>
    <property type="project" value="InterPro"/>
</dbReference>
<evidence type="ECO:0000256" key="3">
    <source>
        <dbReference type="ARBA" id="ARBA00010609"/>
    </source>
</evidence>
<dbReference type="Pfam" id="PF07732">
    <property type="entry name" value="Cu-oxidase_3"/>
    <property type="match status" value="1"/>
</dbReference>
<evidence type="ECO:0000313" key="17">
    <source>
        <dbReference type="EMBL" id="GGH70331.1"/>
    </source>
</evidence>
<comment type="catalytic activity">
    <reaction evidence="11">
        <text>nitric oxide + Fe(III)-[cytochrome c] + H2O = Fe(II)-[cytochrome c] + nitrite + 2 H(+)</text>
        <dbReference type="Rhea" id="RHEA:15233"/>
        <dbReference type="Rhea" id="RHEA-COMP:10350"/>
        <dbReference type="Rhea" id="RHEA-COMP:14399"/>
        <dbReference type="ChEBI" id="CHEBI:15377"/>
        <dbReference type="ChEBI" id="CHEBI:15378"/>
        <dbReference type="ChEBI" id="CHEBI:16301"/>
        <dbReference type="ChEBI" id="CHEBI:16480"/>
        <dbReference type="ChEBI" id="CHEBI:29033"/>
        <dbReference type="ChEBI" id="CHEBI:29034"/>
        <dbReference type="EC" id="1.7.2.1"/>
    </reaction>
</comment>
<dbReference type="PROSITE" id="PS51257">
    <property type="entry name" value="PROKAR_LIPOPROTEIN"/>
    <property type="match status" value="1"/>
</dbReference>
<dbReference type="GO" id="GO:0050421">
    <property type="term" value="F:nitrite reductase (NO-forming) activity"/>
    <property type="evidence" value="ECO:0007669"/>
    <property type="project" value="UniProtKB-EC"/>
</dbReference>
<reference evidence="17" key="2">
    <citation type="submission" date="2020-09" db="EMBL/GenBank/DDBJ databases">
        <authorList>
            <person name="Sun Q."/>
            <person name="Zhou Y."/>
        </authorList>
    </citation>
    <scope>NUCLEOTIDE SEQUENCE</scope>
    <source>
        <strain evidence="17">CGMCC 1.12360</strain>
    </source>
</reference>
<evidence type="ECO:0000256" key="12">
    <source>
        <dbReference type="PIRSR" id="PIRSR601287-1"/>
    </source>
</evidence>
<dbReference type="EC" id="1.7.2.1" evidence="5"/>
<evidence type="ECO:0000256" key="5">
    <source>
        <dbReference type="ARBA" id="ARBA00011882"/>
    </source>
</evidence>
<evidence type="ECO:0000256" key="13">
    <source>
        <dbReference type="SAM" id="MobiDB-lite"/>
    </source>
</evidence>
<dbReference type="Proteomes" id="UP000602050">
    <property type="component" value="Unassembled WGS sequence"/>
</dbReference>
<sequence length="355" mass="38882">MNKVLKMAVVGALSISVLLAGCGTADPEAEQKEAEDNVVAAEEKKEPEVIKPHQGLNQEPTPIKIERVGENEVNVEMTAQITDIEIAPGEFYKAWTFNGEVPGPLVVVEEGDVINFTLKNMDPAIPHSMDFHAVHTAPSKGFANVEPDETGTFTYPANNPGVFMYHCGTNPTLSHIANGMHGTIIVKPKDGYPTDDLVDREYVLIQNEWYDYNDLEDFTYGEPNYVVFSTKALKDGDRNTNGDTFTLKDEPLLAKVGERVRIYVNNVGPNEVSSFHVVGTVFEDVYIDGNPYNHMKGMQTVQLPASGGAVVEFVVTEVGSYPFVTHQFEHAQMGASGILKVTETGEDDGKATMSH</sequence>
<dbReference type="AlphaFoldDB" id="A0A8J3EJC2"/>
<dbReference type="RefSeq" id="WP_188390814.1">
    <property type="nucleotide sequence ID" value="NZ_BMEV01000006.1"/>
</dbReference>
<feature type="chain" id="PRO_5038492786" description="Copper-containing nitrite reductase" evidence="14">
    <location>
        <begin position="21"/>
        <end position="355"/>
    </location>
</feature>
<evidence type="ECO:0000256" key="10">
    <source>
        <dbReference type="ARBA" id="ARBA00023008"/>
    </source>
</evidence>
<protein>
    <recommendedName>
        <fullName evidence="6">Copper-containing nitrite reductase</fullName>
        <ecNumber evidence="5">1.7.2.1</ecNumber>
    </recommendedName>
</protein>
<comment type="caution">
    <text evidence="17">The sequence shown here is derived from an EMBL/GenBank/DDBJ whole genome shotgun (WGS) entry which is preliminary data.</text>
</comment>
<keyword evidence="14" id="KW-0732">Signal</keyword>
<feature type="binding site" description="type 1 copper site" evidence="12">
    <location>
        <position position="127"/>
    </location>
    <ligand>
        <name>Cu cation</name>
        <dbReference type="ChEBI" id="CHEBI:23378"/>
        <label>1</label>
    </ligand>
</feature>
<comment type="cofactor">
    <cofactor evidence="2 12">
        <name>Cu(2+)</name>
        <dbReference type="ChEBI" id="CHEBI:29036"/>
    </cofactor>
</comment>
<dbReference type="EMBL" id="BMEV01000006">
    <property type="protein sequence ID" value="GGH70331.1"/>
    <property type="molecule type" value="Genomic_DNA"/>
</dbReference>
<keyword evidence="7 12" id="KW-0479">Metal-binding</keyword>
<keyword evidence="10 12" id="KW-0186">Copper</keyword>
<organism evidence="17 18">
    <name type="scientific">Compostibacillus humi</name>
    <dbReference type="NCBI Taxonomy" id="1245525"/>
    <lineage>
        <taxon>Bacteria</taxon>
        <taxon>Bacillati</taxon>
        <taxon>Bacillota</taxon>
        <taxon>Bacilli</taxon>
        <taxon>Bacillales</taxon>
        <taxon>Bacillaceae</taxon>
        <taxon>Compostibacillus</taxon>
    </lineage>
</organism>
<dbReference type="PANTHER" id="PTHR11709">
    <property type="entry name" value="MULTI-COPPER OXIDASE"/>
    <property type="match status" value="1"/>
</dbReference>
<dbReference type="InterPro" id="IPR011706">
    <property type="entry name" value="Cu-oxidase_C"/>
</dbReference>
<dbReference type="InterPro" id="IPR008972">
    <property type="entry name" value="Cupredoxin"/>
</dbReference>
<comment type="cofactor">
    <cofactor evidence="1 12">
        <name>Cu(+)</name>
        <dbReference type="ChEBI" id="CHEBI:49552"/>
    </cofactor>
</comment>
<evidence type="ECO:0000256" key="14">
    <source>
        <dbReference type="SAM" id="SignalP"/>
    </source>
</evidence>
<evidence type="ECO:0000256" key="2">
    <source>
        <dbReference type="ARBA" id="ARBA00001973"/>
    </source>
</evidence>
<feature type="binding site" description="type 1 copper site" evidence="12">
    <location>
        <position position="132"/>
    </location>
    <ligand>
        <name>Cu cation</name>
        <dbReference type="ChEBI" id="CHEBI:23378"/>
        <label>1</label>
    </ligand>
</feature>
<dbReference type="InterPro" id="IPR011707">
    <property type="entry name" value="Cu-oxidase-like_N"/>
</dbReference>
<dbReference type="InterPro" id="IPR045087">
    <property type="entry name" value="Cu-oxidase_fam"/>
</dbReference>
<evidence type="ECO:0000256" key="1">
    <source>
        <dbReference type="ARBA" id="ARBA00001960"/>
    </source>
</evidence>
<name>A0A8J3EJC2_9BACI</name>
<dbReference type="CDD" id="cd04208">
    <property type="entry name" value="CuRO_2_CuNIR"/>
    <property type="match status" value="1"/>
</dbReference>
<evidence type="ECO:0000256" key="6">
    <source>
        <dbReference type="ARBA" id="ARBA00017290"/>
    </source>
</evidence>